<name>A0ACC2G665_DALPE</name>
<sequence length="83" mass="9347">MPTADILTRTHNSSRPSSQISRRRTERLKQILREKPQTHMVLVLAPVGRGVWGGSATMIHDRVMEATSPRNSGTIVHPVMHLR</sequence>
<protein>
    <submittedName>
        <fullName evidence="1">Uncharacterized protein</fullName>
    </submittedName>
</protein>
<comment type="caution">
    <text evidence="1">The sequence shown here is derived from an EMBL/GenBank/DDBJ whole genome shotgun (WGS) entry which is preliminary data.</text>
</comment>
<evidence type="ECO:0000313" key="2">
    <source>
        <dbReference type="Proteomes" id="UP001157502"/>
    </source>
</evidence>
<accession>A0ACC2G665</accession>
<reference evidence="1" key="1">
    <citation type="submission" date="2021-05" db="EMBL/GenBank/DDBJ databases">
        <authorList>
            <person name="Pan Q."/>
            <person name="Jouanno E."/>
            <person name="Zahm M."/>
            <person name="Klopp C."/>
            <person name="Cabau C."/>
            <person name="Louis A."/>
            <person name="Berthelot C."/>
            <person name="Parey E."/>
            <person name="Roest Crollius H."/>
            <person name="Montfort J."/>
            <person name="Robinson-Rechavi M."/>
            <person name="Bouchez O."/>
            <person name="Lampietro C."/>
            <person name="Lopez Roques C."/>
            <person name="Donnadieu C."/>
            <person name="Postlethwait J."/>
            <person name="Bobe J."/>
            <person name="Dillon D."/>
            <person name="Chandos A."/>
            <person name="von Hippel F."/>
            <person name="Guiguen Y."/>
        </authorList>
    </citation>
    <scope>NUCLEOTIDE SEQUENCE</scope>
    <source>
        <strain evidence="1">YG-Jan2019</strain>
    </source>
</reference>
<organism evidence="1 2">
    <name type="scientific">Dallia pectoralis</name>
    <name type="common">Alaska blackfish</name>
    <dbReference type="NCBI Taxonomy" id="75939"/>
    <lineage>
        <taxon>Eukaryota</taxon>
        <taxon>Metazoa</taxon>
        <taxon>Chordata</taxon>
        <taxon>Craniata</taxon>
        <taxon>Vertebrata</taxon>
        <taxon>Euteleostomi</taxon>
        <taxon>Actinopterygii</taxon>
        <taxon>Neopterygii</taxon>
        <taxon>Teleostei</taxon>
        <taxon>Protacanthopterygii</taxon>
        <taxon>Esociformes</taxon>
        <taxon>Umbridae</taxon>
        <taxon>Dallia</taxon>
    </lineage>
</organism>
<proteinExistence type="predicted"/>
<keyword evidence="2" id="KW-1185">Reference proteome</keyword>
<evidence type="ECO:0000313" key="1">
    <source>
        <dbReference type="EMBL" id="KAJ7999088.1"/>
    </source>
</evidence>
<dbReference type="Proteomes" id="UP001157502">
    <property type="component" value="Chromosome 17"/>
</dbReference>
<dbReference type="EMBL" id="CM055744">
    <property type="protein sequence ID" value="KAJ7999088.1"/>
    <property type="molecule type" value="Genomic_DNA"/>
</dbReference>
<gene>
    <name evidence="1" type="ORF">DPEC_G00211780</name>
</gene>